<dbReference type="Gene3D" id="1.25.40.10">
    <property type="entry name" value="Tetratricopeptide repeat domain"/>
    <property type="match status" value="1"/>
</dbReference>
<evidence type="ECO:0000256" key="2">
    <source>
        <dbReference type="ARBA" id="ARBA00022803"/>
    </source>
</evidence>
<dbReference type="RefSeq" id="WP_171095552.1">
    <property type="nucleotide sequence ID" value="NZ_CP053069.1"/>
</dbReference>
<feature type="repeat" description="TPR" evidence="3">
    <location>
        <begin position="161"/>
        <end position="194"/>
    </location>
</feature>
<dbReference type="InterPro" id="IPR011990">
    <property type="entry name" value="TPR-like_helical_dom_sf"/>
</dbReference>
<evidence type="ECO:0000313" key="5">
    <source>
        <dbReference type="EMBL" id="QJR12923.1"/>
    </source>
</evidence>
<dbReference type="PROSITE" id="PS50005">
    <property type="entry name" value="TPR"/>
    <property type="match status" value="3"/>
</dbReference>
<keyword evidence="4" id="KW-0732">Signal</keyword>
<organism evidence="5 6">
    <name type="scientific">Usitatibacter rugosus</name>
    <dbReference type="NCBI Taxonomy" id="2732067"/>
    <lineage>
        <taxon>Bacteria</taxon>
        <taxon>Pseudomonadati</taxon>
        <taxon>Pseudomonadota</taxon>
        <taxon>Betaproteobacteria</taxon>
        <taxon>Nitrosomonadales</taxon>
        <taxon>Usitatibacteraceae</taxon>
        <taxon>Usitatibacter</taxon>
    </lineage>
</organism>
<gene>
    <name evidence="5" type="ORF">DSM104443_04017</name>
</gene>
<dbReference type="PANTHER" id="PTHR45831">
    <property type="entry name" value="LD24721P"/>
    <property type="match status" value="1"/>
</dbReference>
<dbReference type="GO" id="GO:0072380">
    <property type="term" value="C:TRC complex"/>
    <property type="evidence" value="ECO:0007669"/>
    <property type="project" value="TreeGrafter"/>
</dbReference>
<protein>
    <submittedName>
        <fullName evidence="5">Uncharacterized protein</fullName>
    </submittedName>
</protein>
<dbReference type="InterPro" id="IPR047150">
    <property type="entry name" value="SGT"/>
</dbReference>
<feature type="repeat" description="TPR" evidence="3">
    <location>
        <begin position="127"/>
        <end position="160"/>
    </location>
</feature>
<dbReference type="InterPro" id="IPR011989">
    <property type="entry name" value="ARM-like"/>
</dbReference>
<dbReference type="GO" id="GO:0006620">
    <property type="term" value="P:post-translational protein targeting to endoplasmic reticulum membrane"/>
    <property type="evidence" value="ECO:0007669"/>
    <property type="project" value="TreeGrafter"/>
</dbReference>
<dbReference type="EMBL" id="CP053069">
    <property type="protein sequence ID" value="QJR12923.1"/>
    <property type="molecule type" value="Genomic_DNA"/>
</dbReference>
<dbReference type="SUPFAM" id="SSF48371">
    <property type="entry name" value="ARM repeat"/>
    <property type="match status" value="1"/>
</dbReference>
<dbReference type="GO" id="GO:0060090">
    <property type="term" value="F:molecular adaptor activity"/>
    <property type="evidence" value="ECO:0007669"/>
    <property type="project" value="TreeGrafter"/>
</dbReference>
<dbReference type="SMART" id="SM00028">
    <property type="entry name" value="TPR"/>
    <property type="match status" value="3"/>
</dbReference>
<dbReference type="Pfam" id="PF13432">
    <property type="entry name" value="TPR_16"/>
    <property type="match status" value="1"/>
</dbReference>
<dbReference type="Proteomes" id="UP000501534">
    <property type="component" value="Chromosome"/>
</dbReference>
<dbReference type="AlphaFoldDB" id="A0A6M4H2I7"/>
<feature type="repeat" description="TPR" evidence="3">
    <location>
        <begin position="93"/>
        <end position="126"/>
    </location>
</feature>
<evidence type="ECO:0000256" key="1">
    <source>
        <dbReference type="ARBA" id="ARBA00022737"/>
    </source>
</evidence>
<feature type="chain" id="PRO_5026985405" evidence="4">
    <location>
        <begin position="22"/>
        <end position="215"/>
    </location>
</feature>
<evidence type="ECO:0000256" key="3">
    <source>
        <dbReference type="PROSITE-ProRule" id="PRU00339"/>
    </source>
</evidence>
<dbReference type="InterPro" id="IPR019734">
    <property type="entry name" value="TPR_rpt"/>
</dbReference>
<keyword evidence="1" id="KW-0677">Repeat</keyword>
<keyword evidence="6" id="KW-1185">Reference proteome</keyword>
<dbReference type="InterPro" id="IPR016024">
    <property type="entry name" value="ARM-type_fold"/>
</dbReference>
<feature type="signal peptide" evidence="4">
    <location>
        <begin position="1"/>
        <end position="21"/>
    </location>
</feature>
<proteinExistence type="predicted"/>
<reference evidence="5 6" key="1">
    <citation type="submission" date="2020-04" db="EMBL/GenBank/DDBJ databases">
        <title>Usitatibacter rugosus gen. nov., sp. nov. and Usitatibacter palustris sp. nov., novel members of Usitatibacteraceae fam. nov. within the order Nitrosomonadales isolated from soil.</title>
        <authorList>
            <person name="Huber K.J."/>
            <person name="Neumann-Schaal M."/>
            <person name="Geppert A."/>
            <person name="Luckner M."/>
            <person name="Wanner G."/>
            <person name="Overmann J."/>
        </authorList>
    </citation>
    <scope>NUCLEOTIDE SEQUENCE [LARGE SCALE GENOMIC DNA]</scope>
    <source>
        <strain evidence="5 6">0125_3</strain>
    </source>
</reference>
<keyword evidence="2 3" id="KW-0802">TPR repeat</keyword>
<dbReference type="Pfam" id="PF13181">
    <property type="entry name" value="TPR_8"/>
    <property type="match status" value="1"/>
</dbReference>
<dbReference type="PANTHER" id="PTHR45831:SF2">
    <property type="entry name" value="LD24721P"/>
    <property type="match status" value="1"/>
</dbReference>
<dbReference type="KEGG" id="uru:DSM104443_04017"/>
<accession>A0A6M4H2I7</accession>
<dbReference type="Gene3D" id="1.25.10.10">
    <property type="entry name" value="Leucine-rich Repeat Variant"/>
    <property type="match status" value="1"/>
</dbReference>
<evidence type="ECO:0000313" key="6">
    <source>
        <dbReference type="Proteomes" id="UP000501534"/>
    </source>
</evidence>
<dbReference type="SUPFAM" id="SSF48452">
    <property type="entry name" value="TPR-like"/>
    <property type="match status" value="1"/>
</dbReference>
<sequence>MKTALASFLVAAITALAPALAAEPQMTRPQALKRLADSDAGKRREAIARLGDVGVMADAKALVDELRDPDEQARTHAEEALWKIWARSGDAKVDALYAKGMAQMSAGDGEGAVETFTRIIKMKPAFAEAWNKRATVYFLMEEYEKSLADCDEVMKRNPYHFGALSGYFQIYLEMEEYERAIRYGRRALAINPNLEGLKNSVEALERQIGKSEQVV</sequence>
<evidence type="ECO:0000256" key="4">
    <source>
        <dbReference type="SAM" id="SignalP"/>
    </source>
</evidence>
<name>A0A6M4H2I7_9PROT</name>
<dbReference type="GO" id="GO:0016020">
    <property type="term" value="C:membrane"/>
    <property type="evidence" value="ECO:0007669"/>
    <property type="project" value="TreeGrafter"/>
</dbReference>